<evidence type="ECO:0000256" key="2">
    <source>
        <dbReference type="SAM" id="MobiDB-lite"/>
    </source>
</evidence>
<evidence type="ECO:0000313" key="4">
    <source>
        <dbReference type="Proteomes" id="UP000198506"/>
    </source>
</evidence>
<dbReference type="RefSeq" id="WP_092919341.1">
    <property type="nucleotide sequence ID" value="NZ_FOZN01000004.1"/>
</dbReference>
<dbReference type="Gene3D" id="3.40.1620.10">
    <property type="entry name" value="YefM-like domain"/>
    <property type="match status" value="1"/>
</dbReference>
<reference evidence="3 4" key="1">
    <citation type="submission" date="2016-10" db="EMBL/GenBank/DDBJ databases">
        <authorList>
            <person name="Varghese N."/>
            <person name="Submissions S."/>
        </authorList>
    </citation>
    <scope>NUCLEOTIDE SEQUENCE [LARGE SCALE GENOMIC DNA]</scope>
    <source>
        <strain evidence="3 4">IAM 15147</strain>
    </source>
</reference>
<keyword evidence="4" id="KW-1185">Reference proteome</keyword>
<organism evidence="3 4">
    <name type="scientific">Agrococcus baldri</name>
    <dbReference type="NCBI Taxonomy" id="153730"/>
    <lineage>
        <taxon>Bacteria</taxon>
        <taxon>Bacillati</taxon>
        <taxon>Actinomycetota</taxon>
        <taxon>Actinomycetes</taxon>
        <taxon>Micrococcales</taxon>
        <taxon>Microbacteriaceae</taxon>
        <taxon>Agrococcus</taxon>
    </lineage>
</organism>
<name>A0AA94HPI3_9MICO</name>
<comment type="similarity">
    <text evidence="1">Belongs to the phD/YefM antitoxin family.</text>
</comment>
<comment type="caution">
    <text evidence="3">The sequence shown here is derived from an EMBL/GenBank/DDBJ whole genome shotgun (WGS) entry which is preliminary data.</text>
</comment>
<proteinExistence type="inferred from homology"/>
<gene>
    <name evidence="3" type="ORF">SAMN04487783_2559</name>
</gene>
<dbReference type="SUPFAM" id="SSF143120">
    <property type="entry name" value="YefM-like"/>
    <property type="match status" value="1"/>
</dbReference>
<sequence>MKTISVRELRQNPMQMLRDVEAGESYTITSYNRPVARVEPTASSTRIIPSKRTGRPNLSALPKHELRTAESMDELLDDLRGQ</sequence>
<dbReference type="Proteomes" id="UP000198506">
    <property type="component" value="Unassembled WGS sequence"/>
</dbReference>
<dbReference type="InterPro" id="IPR036165">
    <property type="entry name" value="YefM-like_sf"/>
</dbReference>
<dbReference type="NCBIfam" id="TIGR01552">
    <property type="entry name" value="phd_fam"/>
    <property type="match status" value="1"/>
</dbReference>
<protein>
    <submittedName>
        <fullName evidence="3">Antitoxin Phd_YefM, type II toxin-antitoxin system</fullName>
    </submittedName>
</protein>
<evidence type="ECO:0000313" key="3">
    <source>
        <dbReference type="EMBL" id="SFS18182.1"/>
    </source>
</evidence>
<evidence type="ECO:0000256" key="1">
    <source>
        <dbReference type="ARBA" id="ARBA00009981"/>
    </source>
</evidence>
<dbReference type="EMBL" id="FOZN01000004">
    <property type="protein sequence ID" value="SFS18182.1"/>
    <property type="molecule type" value="Genomic_DNA"/>
</dbReference>
<accession>A0AA94HPI3</accession>
<dbReference type="AlphaFoldDB" id="A0AA94HPI3"/>
<feature type="region of interest" description="Disordered" evidence="2">
    <location>
        <begin position="37"/>
        <end position="66"/>
    </location>
</feature>